<keyword evidence="4" id="KW-1185">Reference proteome</keyword>
<dbReference type="Proteomes" id="UP000008881">
    <property type="component" value="Chromosome"/>
</dbReference>
<dbReference type="AlphaFoldDB" id="A0A0H3G0H5"/>
<keyword evidence="2" id="KW-0732">Signal</keyword>
<dbReference type="Pfam" id="PF11745">
    <property type="entry name" value="DUF3304"/>
    <property type="match status" value="1"/>
</dbReference>
<feature type="signal peptide" evidence="2">
    <location>
        <begin position="1"/>
        <end position="24"/>
    </location>
</feature>
<evidence type="ECO:0000256" key="1">
    <source>
        <dbReference type="SAM" id="MobiDB-lite"/>
    </source>
</evidence>
<dbReference type="GeneID" id="93311926"/>
<reference evidence="3 4" key="1">
    <citation type="journal article" date="2012" name="J. Bacteriol.">
        <title>Complete genome sequence of Enterobacter aerogenes KCTC 2190.</title>
        <authorList>
            <person name="Shin S.H."/>
            <person name="Kim S."/>
            <person name="Kim J.Y."/>
            <person name="Lee S."/>
            <person name="Um Y."/>
            <person name="Oh M.K."/>
            <person name="Kim Y.R."/>
            <person name="Lee J."/>
            <person name="Yang K.S."/>
        </authorList>
    </citation>
    <scope>NUCLEOTIDE SEQUENCE [LARGE SCALE GENOMIC DNA]</scope>
    <source>
        <strain evidence="3 4">KCTC 2190</strain>
    </source>
</reference>
<dbReference type="OrthoDB" id="6498852at2"/>
<name>A0A0H3G0H5_KLEAK</name>
<keyword evidence="3" id="KW-0449">Lipoprotein</keyword>
<dbReference type="InterPro" id="IPR021733">
    <property type="entry name" value="DUF3304"/>
</dbReference>
<gene>
    <name evidence="3" type="ordered locus">EAE_18710</name>
</gene>
<evidence type="ECO:0000256" key="2">
    <source>
        <dbReference type="SAM" id="SignalP"/>
    </source>
</evidence>
<dbReference type="HOGENOM" id="CLU_101690_1_0_6"/>
<accession>A0A0H3G0H5</accession>
<protein>
    <submittedName>
        <fullName evidence="3">Lipoprotein</fullName>
    </submittedName>
</protein>
<proteinExistence type="predicted"/>
<dbReference type="EMBL" id="CP002824">
    <property type="protein sequence ID" value="AEG98649.1"/>
    <property type="molecule type" value="Genomic_DNA"/>
</dbReference>
<dbReference type="eggNOG" id="ENOG5033VD0">
    <property type="taxonomic scope" value="Bacteria"/>
</dbReference>
<organism evidence="3 4">
    <name type="scientific">Klebsiella aerogenes (strain ATCC 13048 / DSM 30053 / CCUG 1429 / JCM 1235 / KCTC 2190 / NBRC 13534 / NCIMB 10102 / NCTC 10006 / CDC 819-56)</name>
    <name type="common">Enterobacter aerogenes</name>
    <dbReference type="NCBI Taxonomy" id="1028307"/>
    <lineage>
        <taxon>Bacteria</taxon>
        <taxon>Pseudomonadati</taxon>
        <taxon>Pseudomonadota</taxon>
        <taxon>Gammaproteobacteria</taxon>
        <taxon>Enterobacterales</taxon>
        <taxon>Enterobacteriaceae</taxon>
        <taxon>Klebsiella/Raoultella group</taxon>
        <taxon>Klebsiella</taxon>
    </lineage>
</organism>
<sequence length="190" mass="20788">MNPCYRTLLTGVVLLLTGSPIAFAGTIEAINHTKWAINHFSVNGQSGLDAIGPFQGGGGGCCYRAPPSWKPGMTVRIDWETGLGSTLDMTEPKPIPPDTTGMSQKDRNRAWDEYGDKTSEWFAKVRRMKKQHSRIVPLPPYASTDKTCGITVHFQPCDQVKVTTSCADYGSPAYPVKDPIQMKEPAVCPK</sequence>
<feature type="region of interest" description="Disordered" evidence="1">
    <location>
        <begin position="86"/>
        <end position="107"/>
    </location>
</feature>
<feature type="chain" id="PRO_5002609568" evidence="2">
    <location>
        <begin position="25"/>
        <end position="190"/>
    </location>
</feature>
<dbReference type="RefSeq" id="WP_015705338.1">
    <property type="nucleotide sequence ID" value="NC_015663.1"/>
</dbReference>
<evidence type="ECO:0000313" key="3">
    <source>
        <dbReference type="EMBL" id="AEG98649.1"/>
    </source>
</evidence>
<dbReference type="KEGG" id="eae:EAE_18710"/>
<evidence type="ECO:0000313" key="4">
    <source>
        <dbReference type="Proteomes" id="UP000008881"/>
    </source>
</evidence>